<evidence type="ECO:0000313" key="4">
    <source>
        <dbReference type="Proteomes" id="UP001302349"/>
    </source>
</evidence>
<gene>
    <name evidence="3" type="ORF">RT717_06800</name>
</gene>
<dbReference type="InterPro" id="IPR005545">
    <property type="entry name" value="YCII"/>
</dbReference>
<comment type="similarity">
    <text evidence="1">Belongs to the YciI family.</text>
</comment>
<dbReference type="Gene3D" id="3.30.70.1060">
    <property type="entry name" value="Dimeric alpha+beta barrel"/>
    <property type="match status" value="1"/>
</dbReference>
<proteinExistence type="inferred from homology"/>
<sequence>MDEFVLIFRRDFTSKEAQPAPDEMQIHLSKWQSWFANLTAQNKLSRPLQRWDREGKIVKRNSQVISGPYAEIKELIGGMIFVNAANYDDAATIASECPILDLGGNVEIRKAASSGDQ</sequence>
<protein>
    <submittedName>
        <fullName evidence="3">YciI family protein</fullName>
    </submittedName>
</protein>
<organism evidence="3 4">
    <name type="scientific">Imperialibacter roseus</name>
    <dbReference type="NCBI Taxonomy" id="1324217"/>
    <lineage>
        <taxon>Bacteria</taxon>
        <taxon>Pseudomonadati</taxon>
        <taxon>Bacteroidota</taxon>
        <taxon>Cytophagia</taxon>
        <taxon>Cytophagales</taxon>
        <taxon>Flammeovirgaceae</taxon>
        <taxon>Imperialibacter</taxon>
    </lineage>
</organism>
<evidence type="ECO:0000313" key="3">
    <source>
        <dbReference type="EMBL" id="WOK08345.1"/>
    </source>
</evidence>
<dbReference type="Proteomes" id="UP001302349">
    <property type="component" value="Chromosome"/>
</dbReference>
<dbReference type="RefSeq" id="WP_317490987.1">
    <property type="nucleotide sequence ID" value="NZ_CP136051.1"/>
</dbReference>
<evidence type="ECO:0000256" key="1">
    <source>
        <dbReference type="ARBA" id="ARBA00007689"/>
    </source>
</evidence>
<keyword evidence="4" id="KW-1185">Reference proteome</keyword>
<dbReference type="InterPro" id="IPR011008">
    <property type="entry name" value="Dimeric_a/b-barrel"/>
</dbReference>
<dbReference type="SUPFAM" id="SSF54909">
    <property type="entry name" value="Dimeric alpha+beta barrel"/>
    <property type="match status" value="1"/>
</dbReference>
<reference evidence="3 4" key="1">
    <citation type="journal article" date="2023" name="Microbiol. Resour. Announc.">
        <title>Complete Genome Sequence of Imperialibacter roseus strain P4T.</title>
        <authorList>
            <person name="Tizabi D.R."/>
            <person name="Bachvaroff T."/>
            <person name="Hill R.T."/>
        </authorList>
    </citation>
    <scope>NUCLEOTIDE SEQUENCE [LARGE SCALE GENOMIC DNA]</scope>
    <source>
        <strain evidence="3 4">P4T</strain>
    </source>
</reference>
<name>A0ABZ0IVE4_9BACT</name>
<evidence type="ECO:0000259" key="2">
    <source>
        <dbReference type="Pfam" id="PF03795"/>
    </source>
</evidence>
<dbReference type="EMBL" id="CP136051">
    <property type="protein sequence ID" value="WOK08345.1"/>
    <property type="molecule type" value="Genomic_DNA"/>
</dbReference>
<feature type="domain" description="YCII-related" evidence="2">
    <location>
        <begin position="50"/>
        <end position="104"/>
    </location>
</feature>
<accession>A0ABZ0IVE4</accession>
<dbReference type="Pfam" id="PF03795">
    <property type="entry name" value="YCII"/>
    <property type="match status" value="1"/>
</dbReference>